<keyword evidence="7" id="KW-1185">Reference proteome</keyword>
<dbReference type="Pfam" id="PF00059">
    <property type="entry name" value="Lectin_C"/>
    <property type="match status" value="1"/>
</dbReference>
<evidence type="ECO:0000313" key="8">
    <source>
        <dbReference type="RefSeq" id="XP_031431972.1"/>
    </source>
</evidence>
<keyword evidence="3" id="KW-1015">Disulfide bond</keyword>
<feature type="domain" description="C-type lectin" evidence="6">
    <location>
        <begin position="255"/>
        <end position="376"/>
    </location>
</feature>
<feature type="transmembrane region" description="Helical" evidence="5">
    <location>
        <begin position="20"/>
        <end position="42"/>
    </location>
</feature>
<evidence type="ECO:0000313" key="7">
    <source>
        <dbReference type="Proteomes" id="UP000515152"/>
    </source>
</evidence>
<protein>
    <submittedName>
        <fullName evidence="8">CD209 antigen-like</fullName>
    </submittedName>
</protein>
<dbReference type="CDD" id="cd03590">
    <property type="entry name" value="CLECT_DC-SIGN_like"/>
    <property type="match status" value="1"/>
</dbReference>
<sequence length="384" mass="43260">MAEMLAGRGGETGTPEPLCWLAAACLGLLCAALFLGITSLGIHYHRSSLKSTLLSLELQASQEASELLRKENHALLVSQVALRSQYSHAAAAREQAQRDALALVQSSVQLTHTNQQLQGELEKLRASATRLQSAHSQLQEEAGSRLEAERSDRAEACAQLQGERRELGESVERLQGEYVLLSAARLRLLAENVGLSESRALLAQQHVAMERERDRLRRTLTQLGHLAAVERQCPRKHPGTEERECEPCLRGWRVFSTHCYFFSTELRSWSSSRTHCLQQGGDLVVIDSIEEQEFLHRLTPQYRSPEQRYWIGLSDEEAEGVWVWVDGAMSMERRFWVNGFGGVDADRDCASILRETSPMKNWRDDVCTKTFRWICESKALVETA</sequence>
<keyword evidence="5" id="KW-0812">Transmembrane</keyword>
<dbReference type="InterPro" id="IPR016187">
    <property type="entry name" value="CTDL_fold"/>
</dbReference>
<keyword evidence="2" id="KW-0430">Lectin</keyword>
<evidence type="ECO:0000256" key="4">
    <source>
        <dbReference type="SAM" id="Coils"/>
    </source>
</evidence>
<dbReference type="InterPro" id="IPR033989">
    <property type="entry name" value="CD209-like_CTLD"/>
</dbReference>
<proteinExistence type="predicted"/>
<dbReference type="InterPro" id="IPR050828">
    <property type="entry name" value="C-type_lectin/matrix_domain"/>
</dbReference>
<organism evidence="7 8">
    <name type="scientific">Clupea harengus</name>
    <name type="common">Atlantic herring</name>
    <dbReference type="NCBI Taxonomy" id="7950"/>
    <lineage>
        <taxon>Eukaryota</taxon>
        <taxon>Metazoa</taxon>
        <taxon>Chordata</taxon>
        <taxon>Craniata</taxon>
        <taxon>Vertebrata</taxon>
        <taxon>Euteleostomi</taxon>
        <taxon>Actinopterygii</taxon>
        <taxon>Neopterygii</taxon>
        <taxon>Teleostei</taxon>
        <taxon>Clupei</taxon>
        <taxon>Clupeiformes</taxon>
        <taxon>Clupeoidei</taxon>
        <taxon>Clupeidae</taxon>
        <taxon>Clupea</taxon>
    </lineage>
</organism>
<dbReference type="Proteomes" id="UP000515152">
    <property type="component" value="Chromosome 11"/>
</dbReference>
<dbReference type="GeneID" id="116222373"/>
<name>A0A6P8G8U5_CLUHA</name>
<evidence type="ECO:0000256" key="1">
    <source>
        <dbReference type="ARBA" id="ARBA00004401"/>
    </source>
</evidence>
<evidence type="ECO:0000256" key="2">
    <source>
        <dbReference type="ARBA" id="ARBA00022734"/>
    </source>
</evidence>
<evidence type="ECO:0000256" key="5">
    <source>
        <dbReference type="SAM" id="Phobius"/>
    </source>
</evidence>
<dbReference type="SUPFAM" id="SSF56436">
    <property type="entry name" value="C-type lectin-like"/>
    <property type="match status" value="1"/>
</dbReference>
<dbReference type="OrthoDB" id="538816at2759"/>
<dbReference type="InterPro" id="IPR016186">
    <property type="entry name" value="C-type_lectin-like/link_sf"/>
</dbReference>
<dbReference type="AlphaFoldDB" id="A0A6P8G8U5"/>
<reference evidence="8" key="1">
    <citation type="submission" date="2025-08" db="UniProtKB">
        <authorList>
            <consortium name="RefSeq"/>
        </authorList>
    </citation>
    <scope>IDENTIFICATION</scope>
</reference>
<accession>A0A6P8G8U5</accession>
<dbReference type="PANTHER" id="PTHR45710:SF26">
    <property type="entry name" value="RH26557P"/>
    <property type="match status" value="1"/>
</dbReference>
<dbReference type="RefSeq" id="XP_031431972.1">
    <property type="nucleotide sequence ID" value="XM_031576112.1"/>
</dbReference>
<dbReference type="PANTHER" id="PTHR45710">
    <property type="entry name" value="C-TYPE LECTIN DOMAIN-CONTAINING PROTEIN 180"/>
    <property type="match status" value="1"/>
</dbReference>
<dbReference type="PROSITE" id="PS50041">
    <property type="entry name" value="C_TYPE_LECTIN_2"/>
    <property type="match status" value="1"/>
</dbReference>
<dbReference type="InterPro" id="IPR001304">
    <property type="entry name" value="C-type_lectin-like"/>
</dbReference>
<keyword evidence="4" id="KW-0175">Coiled coil</keyword>
<keyword evidence="5" id="KW-0472">Membrane</keyword>
<keyword evidence="5" id="KW-1133">Transmembrane helix</keyword>
<dbReference type="PROSITE" id="PS00615">
    <property type="entry name" value="C_TYPE_LECTIN_1"/>
    <property type="match status" value="1"/>
</dbReference>
<dbReference type="GO" id="GO:0005886">
    <property type="term" value="C:plasma membrane"/>
    <property type="evidence" value="ECO:0007669"/>
    <property type="project" value="UniProtKB-SubCell"/>
</dbReference>
<evidence type="ECO:0000256" key="3">
    <source>
        <dbReference type="ARBA" id="ARBA00023157"/>
    </source>
</evidence>
<feature type="coiled-coil region" evidence="4">
    <location>
        <begin position="107"/>
        <end position="219"/>
    </location>
</feature>
<dbReference type="KEGG" id="char:116222373"/>
<gene>
    <name evidence="8" type="primary">LOC116222373</name>
</gene>
<evidence type="ECO:0000259" key="6">
    <source>
        <dbReference type="PROSITE" id="PS50041"/>
    </source>
</evidence>
<dbReference type="SMART" id="SM00034">
    <property type="entry name" value="CLECT"/>
    <property type="match status" value="1"/>
</dbReference>
<dbReference type="GO" id="GO:0030246">
    <property type="term" value="F:carbohydrate binding"/>
    <property type="evidence" value="ECO:0007669"/>
    <property type="project" value="UniProtKB-KW"/>
</dbReference>
<dbReference type="InterPro" id="IPR018378">
    <property type="entry name" value="C-type_lectin_CS"/>
</dbReference>
<comment type="subcellular location">
    <subcellularLocation>
        <location evidence="1">Cell membrane</location>
        <topology evidence="1">Single-pass type II membrane protein</topology>
    </subcellularLocation>
</comment>
<dbReference type="Gene3D" id="3.10.100.10">
    <property type="entry name" value="Mannose-Binding Protein A, subunit A"/>
    <property type="match status" value="1"/>
</dbReference>